<dbReference type="PROSITE" id="PS50005">
    <property type="entry name" value="TPR"/>
    <property type="match status" value="2"/>
</dbReference>
<evidence type="ECO:0000256" key="1">
    <source>
        <dbReference type="PROSITE-ProRule" id="PRU00339"/>
    </source>
</evidence>
<dbReference type="SMART" id="SM00028">
    <property type="entry name" value="TPR"/>
    <property type="match status" value="6"/>
</dbReference>
<dbReference type="RefSeq" id="WP_380022721.1">
    <property type="nucleotide sequence ID" value="NZ_JBHSHD010000017.1"/>
</dbReference>
<feature type="repeat" description="TPR" evidence="1">
    <location>
        <begin position="429"/>
        <end position="462"/>
    </location>
</feature>
<dbReference type="PANTHER" id="PTHR12558">
    <property type="entry name" value="CELL DIVISION CYCLE 16,23,27"/>
    <property type="match status" value="1"/>
</dbReference>
<accession>A0ABV9R063</accession>
<sequence length="580" mass="63576">MHDGMPHRHPNRVRFGVVGVVLAIATAACAPLPRKTAAGDAPAPPAVTAVAPENDLMLKLLAAQFALQGDDLAAGAQGYAEAADLSDDPAVAEEATRLALAVRQWPMARRALARWQQLAPKERGIVQSRAALALGEQRADDAYVDLAALAARGDDQSWRLVAQALLNAPDKAAAAKLLERLATPEHLAAKETNWIAMSQLAFKLGDKGVAQRLADRAVSTFHGSESYAWSARLALDRGDKAAARAQYAEALKRDPDSLRLRGGYAALLADAGDNAAAARALERGPQNDTTFASRAAYAARAEDKAALTRLYREMQAGKGERSGERSYLLGQVGEMLDKRAEALEWYREVGDDDEHWFDARIREAVLLDQLGREAEALDFLHQLQAQTGEDSEQLGSAYLLEAELFVRRQRPRDALAVYERALGVLSDDTRLLYARALLAVEQGDADSAERDLRRVVELKPDDAEAMNALGYTIADGSPRGSPKLGEARELIRRAIELKPNEPAIIDSLGWLHYRLGDLDASLKQLRRAYEKQPEPDIAAHLGEVLWVKGERDEARRIWDEGRRKDPKNKVLLETIKRLTS</sequence>
<dbReference type="PANTHER" id="PTHR12558:SF33">
    <property type="entry name" value="BLL7664 PROTEIN"/>
    <property type="match status" value="1"/>
</dbReference>
<dbReference type="InterPro" id="IPR019734">
    <property type="entry name" value="TPR_rpt"/>
</dbReference>
<dbReference type="Gene3D" id="1.25.40.10">
    <property type="entry name" value="Tetratricopeptide repeat domain"/>
    <property type="match status" value="3"/>
</dbReference>
<protein>
    <submittedName>
        <fullName evidence="2">Tetratricopeptide repeat protein</fullName>
    </submittedName>
</protein>
<comment type="caution">
    <text evidence="2">The sequence shown here is derived from an EMBL/GenBank/DDBJ whole genome shotgun (WGS) entry which is preliminary data.</text>
</comment>
<dbReference type="Proteomes" id="UP001595886">
    <property type="component" value="Unassembled WGS sequence"/>
</dbReference>
<reference evidence="3" key="1">
    <citation type="journal article" date="2019" name="Int. J. Syst. Evol. Microbiol.">
        <title>The Global Catalogue of Microorganisms (GCM) 10K type strain sequencing project: providing services to taxonomists for standard genome sequencing and annotation.</title>
        <authorList>
            <consortium name="The Broad Institute Genomics Platform"/>
            <consortium name="The Broad Institute Genome Sequencing Center for Infectious Disease"/>
            <person name="Wu L."/>
            <person name="Ma J."/>
        </authorList>
    </citation>
    <scope>NUCLEOTIDE SEQUENCE [LARGE SCALE GENOMIC DNA]</scope>
    <source>
        <strain evidence="3">CCUG 30340</strain>
    </source>
</reference>
<gene>
    <name evidence="2" type="ORF">ACFO6Q_19045</name>
</gene>
<dbReference type="SUPFAM" id="SSF48452">
    <property type="entry name" value="TPR-like"/>
    <property type="match status" value="2"/>
</dbReference>
<organism evidence="2 3">
    <name type="scientific">Dokdonella ginsengisoli</name>
    <dbReference type="NCBI Taxonomy" id="363846"/>
    <lineage>
        <taxon>Bacteria</taxon>
        <taxon>Pseudomonadati</taxon>
        <taxon>Pseudomonadota</taxon>
        <taxon>Gammaproteobacteria</taxon>
        <taxon>Lysobacterales</taxon>
        <taxon>Rhodanobacteraceae</taxon>
        <taxon>Dokdonella</taxon>
    </lineage>
</organism>
<name>A0ABV9R063_9GAMM</name>
<evidence type="ECO:0000313" key="2">
    <source>
        <dbReference type="EMBL" id="MFC4822426.1"/>
    </source>
</evidence>
<dbReference type="InterPro" id="IPR011990">
    <property type="entry name" value="TPR-like_helical_dom_sf"/>
</dbReference>
<proteinExistence type="predicted"/>
<evidence type="ECO:0000313" key="3">
    <source>
        <dbReference type="Proteomes" id="UP001595886"/>
    </source>
</evidence>
<dbReference type="EMBL" id="JBHSHD010000017">
    <property type="protein sequence ID" value="MFC4822426.1"/>
    <property type="molecule type" value="Genomic_DNA"/>
</dbReference>
<keyword evidence="3" id="KW-1185">Reference proteome</keyword>
<dbReference type="Pfam" id="PF13432">
    <property type="entry name" value="TPR_16"/>
    <property type="match status" value="3"/>
</dbReference>
<keyword evidence="1" id="KW-0802">TPR repeat</keyword>
<feature type="repeat" description="TPR" evidence="1">
    <location>
        <begin position="502"/>
        <end position="535"/>
    </location>
</feature>